<dbReference type="InterPro" id="IPR050815">
    <property type="entry name" value="TF_fung"/>
</dbReference>
<dbReference type="GO" id="GO:0005634">
    <property type="term" value="C:nucleus"/>
    <property type="evidence" value="ECO:0007669"/>
    <property type="project" value="UniProtKB-SubCell"/>
</dbReference>
<organism evidence="8 9">
    <name type="scientific">Fusarium anthophilum</name>
    <dbReference type="NCBI Taxonomy" id="48485"/>
    <lineage>
        <taxon>Eukaryota</taxon>
        <taxon>Fungi</taxon>
        <taxon>Dikarya</taxon>
        <taxon>Ascomycota</taxon>
        <taxon>Pezizomycotina</taxon>
        <taxon>Sordariomycetes</taxon>
        <taxon>Hypocreomycetidae</taxon>
        <taxon>Hypocreales</taxon>
        <taxon>Nectriaceae</taxon>
        <taxon>Fusarium</taxon>
        <taxon>Fusarium fujikuroi species complex</taxon>
    </lineage>
</organism>
<dbReference type="GO" id="GO:0003677">
    <property type="term" value="F:DNA binding"/>
    <property type="evidence" value="ECO:0007669"/>
    <property type="project" value="InterPro"/>
</dbReference>
<reference evidence="8 9" key="1">
    <citation type="journal article" date="2020" name="BMC Genomics">
        <title>Correction to: Identification and distribution of gene clusters required for synthesis of sphingolipid metabolism inhibitors in diverse species of the filamentous fungus Fusarium.</title>
        <authorList>
            <person name="Kim H.S."/>
            <person name="Lohmar J.M."/>
            <person name="Busman M."/>
            <person name="Brown D.W."/>
            <person name="Naumann T.A."/>
            <person name="Divon H.H."/>
            <person name="Lysoe E."/>
            <person name="Uhlig S."/>
            <person name="Proctor R.H."/>
        </authorList>
    </citation>
    <scope>NUCLEOTIDE SEQUENCE [LARGE SCALE GENOMIC DNA]</scope>
    <source>
        <strain evidence="8 9">NRRL 25214</strain>
    </source>
</reference>
<evidence type="ECO:0000313" key="8">
    <source>
        <dbReference type="EMBL" id="KAF5250281.1"/>
    </source>
</evidence>
<gene>
    <name evidence="8" type="ORF">FANTH_4481</name>
</gene>
<feature type="compositionally biased region" description="Polar residues" evidence="6">
    <location>
        <begin position="141"/>
        <end position="152"/>
    </location>
</feature>
<dbReference type="SMART" id="SM00906">
    <property type="entry name" value="Fungal_trans"/>
    <property type="match status" value="1"/>
</dbReference>
<evidence type="ECO:0000313" key="9">
    <source>
        <dbReference type="Proteomes" id="UP000573603"/>
    </source>
</evidence>
<dbReference type="Pfam" id="PF04082">
    <property type="entry name" value="Fungal_trans"/>
    <property type="match status" value="1"/>
</dbReference>
<dbReference type="GO" id="GO:0006351">
    <property type="term" value="P:DNA-templated transcription"/>
    <property type="evidence" value="ECO:0007669"/>
    <property type="project" value="InterPro"/>
</dbReference>
<evidence type="ECO:0000256" key="5">
    <source>
        <dbReference type="ARBA" id="ARBA00023242"/>
    </source>
</evidence>
<dbReference type="PANTHER" id="PTHR47338">
    <property type="entry name" value="ZN(II)2CYS6 TRANSCRIPTION FACTOR (EUROFUNG)-RELATED"/>
    <property type="match status" value="1"/>
</dbReference>
<dbReference type="GO" id="GO:0008270">
    <property type="term" value="F:zinc ion binding"/>
    <property type="evidence" value="ECO:0007669"/>
    <property type="project" value="InterPro"/>
</dbReference>
<protein>
    <recommendedName>
        <fullName evidence="7">Xylanolytic transcriptional activator regulatory domain-containing protein</fullName>
    </recommendedName>
</protein>
<comment type="subcellular location">
    <subcellularLocation>
        <location evidence="1">Nucleus</location>
    </subcellularLocation>
</comment>
<dbReference type="EMBL" id="JABEVY010000093">
    <property type="protein sequence ID" value="KAF5250281.1"/>
    <property type="molecule type" value="Genomic_DNA"/>
</dbReference>
<evidence type="ECO:0000256" key="4">
    <source>
        <dbReference type="ARBA" id="ARBA00023163"/>
    </source>
</evidence>
<comment type="caution">
    <text evidence="8">The sequence shown here is derived from an EMBL/GenBank/DDBJ whole genome shotgun (WGS) entry which is preliminary data.</text>
</comment>
<feature type="region of interest" description="Disordered" evidence="6">
    <location>
        <begin position="809"/>
        <end position="867"/>
    </location>
</feature>
<proteinExistence type="predicted"/>
<dbReference type="Proteomes" id="UP000573603">
    <property type="component" value="Unassembled WGS sequence"/>
</dbReference>
<dbReference type="CDD" id="cd12148">
    <property type="entry name" value="fungal_TF_MHR"/>
    <property type="match status" value="1"/>
</dbReference>
<dbReference type="InterPro" id="IPR007219">
    <property type="entry name" value="XnlR_reg_dom"/>
</dbReference>
<feature type="region of interest" description="Disordered" evidence="6">
    <location>
        <begin position="118"/>
        <end position="183"/>
    </location>
</feature>
<dbReference type="GO" id="GO:0000981">
    <property type="term" value="F:DNA-binding transcription factor activity, RNA polymerase II-specific"/>
    <property type="evidence" value="ECO:0007669"/>
    <property type="project" value="InterPro"/>
</dbReference>
<sequence length="867" mass="93533">MNVPHIPGVHPVAIPRPQVGIERLPTRRMSNEPRESMNCKSCRKRKHCHRLNATDSDLHARLVRCSNALAFMHCRVGSNPAAKANSAADAVPKKRGPKTDVLEALLKRVDGLEAKLREKGEDDVSLASSNLPGAGKGEASENGSQVTEVGESTTKRATVDARASPGDTASLSPHTPIARDLSPPPAQAEVLLDTYFARFHGKPYYIVDESSIRQRLQLNQLPRFLSFAISAVAARHTTDPSGYQAAANLSEDLAARARREINIDEPSIDGLQALLLLVSAFTATGKGKKAYMLMTSATGMAMALEIHKETDGQARMTPVEREMRRRLFWTCYLLDRFQATGSKRPSLISDNTIMLRLPSWSPNSSSLPVEGEFFQTGSNLQYFQGSDKKPQGSMGMLIDITRVLGNTNRYLAAGGVKGDSHFPWHTLSTISKIRQDLDVWASGTEDVFSNLGTLFGQADSTTLLFSKAIYHLIHCLIYRPFLPIDLAELAETGQHQSWQIEATNIQQGSQGEFNVFSSAAEFLSREMQFLSELRYAWATVQHQRETLQDISHAHGELVKALSRSSVRYTPGFHSEDFFDRYSNIGGPGGPSFSFDAANLRLADVAVDMSAGPTAEDTLRNNDGLQRPSLKRKNTAPPGPINRRRPDVKVISSLAPSASGLPTPGTARRSFSYTSGGMPHSSPGLLATPTSIPTHHENQEMNTIHDHMGGDASANNAAVVAAAAAGLTISLTSHAVSSHNMHPMGGAPFSPPYSYGSGSSITNAGPGMINEANGGYDAMFGTVPTNAFGSPAAWHGDDSHTKMHLNQIRPAATSPGARSNNGSTGTGPGEEKDPFLALLEQLAENENRSQNGHGGDLDFFLGNSTVNP</sequence>
<keyword evidence="2" id="KW-0479">Metal-binding</keyword>
<evidence type="ECO:0000259" key="7">
    <source>
        <dbReference type="SMART" id="SM00906"/>
    </source>
</evidence>
<dbReference type="AlphaFoldDB" id="A0A8H5E883"/>
<evidence type="ECO:0000256" key="3">
    <source>
        <dbReference type="ARBA" id="ARBA00023015"/>
    </source>
</evidence>
<feature type="region of interest" description="Disordered" evidence="6">
    <location>
        <begin position="612"/>
        <end position="683"/>
    </location>
</feature>
<keyword evidence="4" id="KW-0804">Transcription</keyword>
<keyword evidence="3" id="KW-0805">Transcription regulation</keyword>
<name>A0A8H5E883_9HYPO</name>
<evidence type="ECO:0000256" key="1">
    <source>
        <dbReference type="ARBA" id="ARBA00004123"/>
    </source>
</evidence>
<keyword evidence="5" id="KW-0539">Nucleus</keyword>
<accession>A0A8H5E883</accession>
<evidence type="ECO:0000256" key="6">
    <source>
        <dbReference type="SAM" id="MobiDB-lite"/>
    </source>
</evidence>
<feature type="domain" description="Xylanolytic transcriptional activator regulatory" evidence="7">
    <location>
        <begin position="290"/>
        <end position="364"/>
    </location>
</feature>
<dbReference type="PANTHER" id="PTHR47338:SF4">
    <property type="entry name" value="ZN(II)2CYS6 TRANSCRIPTION FACTOR (EUROFUNG)"/>
    <property type="match status" value="1"/>
</dbReference>
<keyword evidence="9" id="KW-1185">Reference proteome</keyword>
<evidence type="ECO:0000256" key="2">
    <source>
        <dbReference type="ARBA" id="ARBA00022723"/>
    </source>
</evidence>